<keyword evidence="7" id="KW-0472">Membrane</keyword>
<feature type="domain" description="HAMP" evidence="10">
    <location>
        <begin position="217"/>
        <end position="271"/>
    </location>
</feature>
<dbReference type="EMBL" id="FXWH01000002">
    <property type="protein sequence ID" value="SMQ80087.1"/>
    <property type="molecule type" value="Genomic_DNA"/>
</dbReference>
<evidence type="ECO:0000259" key="10">
    <source>
        <dbReference type="PROSITE" id="PS50885"/>
    </source>
</evidence>
<dbReference type="PROSITE" id="PS50885">
    <property type="entry name" value="HAMP"/>
    <property type="match status" value="1"/>
</dbReference>
<keyword evidence="2" id="KW-0997">Cell inner membrane</keyword>
<dbReference type="InterPro" id="IPR000727">
    <property type="entry name" value="T_SNARE_dom"/>
</dbReference>
<dbReference type="InterPro" id="IPR003660">
    <property type="entry name" value="HAMP_dom"/>
</dbReference>
<feature type="domain" description="Methyl-accepting transducer" evidence="8">
    <location>
        <begin position="276"/>
        <end position="512"/>
    </location>
</feature>
<evidence type="ECO:0000256" key="2">
    <source>
        <dbReference type="ARBA" id="ARBA00022519"/>
    </source>
</evidence>
<dbReference type="PROSITE" id="PS50192">
    <property type="entry name" value="T_SNARE"/>
    <property type="match status" value="1"/>
</dbReference>
<dbReference type="CDD" id="cd06225">
    <property type="entry name" value="HAMP"/>
    <property type="match status" value="1"/>
</dbReference>
<dbReference type="Proteomes" id="UP000194450">
    <property type="component" value="Unassembled WGS sequence"/>
</dbReference>
<dbReference type="InterPro" id="IPR004089">
    <property type="entry name" value="MCPsignal_dom"/>
</dbReference>
<dbReference type="SUPFAM" id="SSF58104">
    <property type="entry name" value="Methyl-accepting chemotaxis protein (MCP) signaling domain"/>
    <property type="match status" value="1"/>
</dbReference>
<comment type="subcellular location">
    <subcellularLocation>
        <location evidence="1">Cell inner membrane</location>
        <topology evidence="1">Multi-pass membrane protein</topology>
    </subcellularLocation>
</comment>
<dbReference type="RefSeq" id="WP_086435129.1">
    <property type="nucleotide sequence ID" value="NZ_FXWH01000002.1"/>
</dbReference>
<keyword evidence="12" id="KW-1185">Reference proteome</keyword>
<name>A0A1Y6FYM5_9GAMM</name>
<dbReference type="PRINTS" id="PR00260">
    <property type="entry name" value="CHEMTRNSDUCR"/>
</dbReference>
<feature type="domain" description="T-SNARE coiled-coil homology" evidence="9">
    <location>
        <begin position="463"/>
        <end position="525"/>
    </location>
</feature>
<dbReference type="GO" id="GO:0006935">
    <property type="term" value="P:chemotaxis"/>
    <property type="evidence" value="ECO:0007669"/>
    <property type="project" value="InterPro"/>
</dbReference>
<dbReference type="FunFam" id="1.10.287.950:FF:000001">
    <property type="entry name" value="Methyl-accepting chemotaxis sensory transducer"/>
    <property type="match status" value="1"/>
</dbReference>
<dbReference type="Pfam" id="PF00015">
    <property type="entry name" value="MCPsignal"/>
    <property type="match status" value="1"/>
</dbReference>
<evidence type="ECO:0000256" key="3">
    <source>
        <dbReference type="ARBA" id="ARBA00023224"/>
    </source>
</evidence>
<evidence type="ECO:0000313" key="12">
    <source>
        <dbReference type="Proteomes" id="UP000194450"/>
    </source>
</evidence>
<evidence type="ECO:0000256" key="1">
    <source>
        <dbReference type="ARBA" id="ARBA00004429"/>
    </source>
</evidence>
<reference evidence="12" key="1">
    <citation type="submission" date="2017-04" db="EMBL/GenBank/DDBJ databases">
        <authorList>
            <person name="Varghese N."/>
            <person name="Submissions S."/>
        </authorList>
    </citation>
    <scope>NUCLEOTIDE SEQUENCE [LARGE SCALE GENOMIC DNA]</scope>
</reference>
<organism evidence="11 12">
    <name type="scientific">Pseudidiomarina planktonica</name>
    <dbReference type="NCBI Taxonomy" id="1323738"/>
    <lineage>
        <taxon>Bacteria</taxon>
        <taxon>Pseudomonadati</taxon>
        <taxon>Pseudomonadota</taxon>
        <taxon>Gammaproteobacteria</taxon>
        <taxon>Alteromonadales</taxon>
        <taxon>Idiomarinaceae</taxon>
        <taxon>Pseudidiomarina</taxon>
    </lineage>
</organism>
<evidence type="ECO:0000256" key="6">
    <source>
        <dbReference type="SAM" id="Coils"/>
    </source>
</evidence>
<dbReference type="Pfam" id="PF12729">
    <property type="entry name" value="4HB_MCP_1"/>
    <property type="match status" value="1"/>
</dbReference>
<dbReference type="PROSITE" id="PS50111">
    <property type="entry name" value="CHEMOTAXIS_TRANSDUC_2"/>
    <property type="match status" value="1"/>
</dbReference>
<keyword evidence="2" id="KW-1003">Cell membrane</keyword>
<dbReference type="Gene3D" id="1.10.287.950">
    <property type="entry name" value="Methyl-accepting chemotaxis protein"/>
    <property type="match status" value="1"/>
</dbReference>
<evidence type="ECO:0000256" key="4">
    <source>
        <dbReference type="ARBA" id="ARBA00029447"/>
    </source>
</evidence>
<keyword evidence="7" id="KW-1133">Transmembrane helix</keyword>
<dbReference type="GO" id="GO:0004888">
    <property type="term" value="F:transmembrane signaling receptor activity"/>
    <property type="evidence" value="ECO:0007669"/>
    <property type="project" value="InterPro"/>
</dbReference>
<dbReference type="InterPro" id="IPR024478">
    <property type="entry name" value="HlyB_4HB_MCP"/>
</dbReference>
<comment type="similarity">
    <text evidence="4">Belongs to the methyl-accepting chemotaxis (MCP) protein family.</text>
</comment>
<dbReference type="CDD" id="cd11386">
    <property type="entry name" value="MCP_signal"/>
    <property type="match status" value="1"/>
</dbReference>
<evidence type="ECO:0000259" key="9">
    <source>
        <dbReference type="PROSITE" id="PS50192"/>
    </source>
</evidence>
<keyword evidence="3 5" id="KW-0807">Transducer</keyword>
<evidence type="ECO:0000259" key="8">
    <source>
        <dbReference type="PROSITE" id="PS50111"/>
    </source>
</evidence>
<evidence type="ECO:0000256" key="7">
    <source>
        <dbReference type="SAM" id="Phobius"/>
    </source>
</evidence>
<evidence type="ECO:0000313" key="11">
    <source>
        <dbReference type="EMBL" id="SMQ80087.1"/>
    </source>
</evidence>
<gene>
    <name evidence="11" type="ORF">SAMN06297229_1999</name>
</gene>
<accession>A0A1Y6FYM5</accession>
<dbReference type="PANTHER" id="PTHR32089:SF112">
    <property type="entry name" value="LYSOZYME-LIKE PROTEIN-RELATED"/>
    <property type="match status" value="1"/>
</dbReference>
<dbReference type="AlphaFoldDB" id="A0A1Y6FYM5"/>
<dbReference type="Pfam" id="PF00672">
    <property type="entry name" value="HAMP"/>
    <property type="match status" value="1"/>
</dbReference>
<dbReference type="GO" id="GO:0007165">
    <property type="term" value="P:signal transduction"/>
    <property type="evidence" value="ECO:0007669"/>
    <property type="project" value="UniProtKB-KW"/>
</dbReference>
<dbReference type="InterPro" id="IPR004090">
    <property type="entry name" value="Chemotax_Me-accpt_rcpt"/>
</dbReference>
<dbReference type="GO" id="GO:0005886">
    <property type="term" value="C:plasma membrane"/>
    <property type="evidence" value="ECO:0007669"/>
    <property type="project" value="UniProtKB-SubCell"/>
</dbReference>
<dbReference type="OrthoDB" id="49457at2"/>
<sequence>MNWFNNLKFRNKLLLPIVLLALVLVGIAGIGAYNFKNVAGNVDSIANEHLPGLNFLLQADRDLHQAQVAERSLLSTAAGSAEARRLVGVYQENIQQADERVGKFLALTTDSQSRTMVADYRAQYAAWVKTSQQVIELHDLGDPDSKQLAVELSLGESREVFDRMRNILDLLEQREEEAAFQQTELIDNIIITSTSMQVSALVVGLIICTLLALFFPRLITQPLALLLQRLDDMSKGEGDLTERVILNRKDELGLVADAFNAFVAKLQRIISQVADMTAQIATASEQLSAIAEQSNASVREQHHSVDQVATAIHEMSTTVDEISKSASDAANSAKGADRHANEGQQVVQATIAAIQELAEQVNRSAATISTVADDSNNIGTVLDVIRGIAEQTNLLALNAAIEAARAGEQGRGFSVVADEVRTLASRTQKSTAEIQDMIERLQVATQNAVKAMEVGQRDASNSVEQAQKAGASLQSITSAVAEINDMNAHIASAAEEQSTVTEEINKNISTISSISDQSAESSLQVKDASDSLAKLAADLQREVGQFKVS</sequence>
<protein>
    <submittedName>
        <fullName evidence="11">Methyl-accepting chemotaxis protein</fullName>
    </submittedName>
</protein>
<feature type="transmembrane region" description="Helical" evidence="7">
    <location>
        <begin position="198"/>
        <end position="219"/>
    </location>
</feature>
<keyword evidence="6" id="KW-0175">Coiled coil</keyword>
<evidence type="ECO:0000256" key="5">
    <source>
        <dbReference type="PROSITE-ProRule" id="PRU00284"/>
    </source>
</evidence>
<dbReference type="SMART" id="SM00283">
    <property type="entry name" value="MA"/>
    <property type="match status" value="1"/>
</dbReference>
<keyword evidence="7" id="KW-0812">Transmembrane</keyword>
<dbReference type="PANTHER" id="PTHR32089">
    <property type="entry name" value="METHYL-ACCEPTING CHEMOTAXIS PROTEIN MCPB"/>
    <property type="match status" value="1"/>
</dbReference>
<dbReference type="SMART" id="SM00304">
    <property type="entry name" value="HAMP"/>
    <property type="match status" value="1"/>
</dbReference>
<proteinExistence type="inferred from homology"/>
<feature type="coiled-coil region" evidence="6">
    <location>
        <begin position="266"/>
        <end position="293"/>
    </location>
</feature>